<dbReference type="SUPFAM" id="SSF56672">
    <property type="entry name" value="DNA/RNA polymerases"/>
    <property type="match status" value="1"/>
</dbReference>
<evidence type="ECO:0000313" key="3">
    <source>
        <dbReference type="Proteomes" id="UP000233551"/>
    </source>
</evidence>
<sequence length="267" mass="30565">MALLKEFVDVFPTELPEGLPPIRGIEHQIDLVPGSALRNRPTYRCNPIEAKELQRQVNELLEKGYVWESMSPCSVPALLVPKMDGSMRMCVDSRAINKITVKYRYPIPRLDDMLDELNGSKVFSKIDLKNIPYVIKYKNGNANVVADALSRRYALISLMNAKLLGFELIKSQYVEDPYFASIHLACNKGAVDGYYLHDGYLYKLCKLCIPSGSVHELLVREAHAGGLAGHFEENKTLEMIKEHFYWPRMIRDVHRIIERCITYMKAK</sequence>
<feature type="non-terminal residue" evidence="2">
    <location>
        <position position="267"/>
    </location>
</feature>
<protein>
    <recommendedName>
        <fullName evidence="1">Integrase zinc-binding domain-containing protein</fullName>
    </recommendedName>
</protein>
<name>A0A2I0KKM5_PUNGR</name>
<accession>A0A2I0KKM5</accession>
<comment type="caution">
    <text evidence="2">The sequence shown here is derived from an EMBL/GenBank/DDBJ whole genome shotgun (WGS) entry which is preliminary data.</text>
</comment>
<reference evidence="2 3" key="1">
    <citation type="submission" date="2017-11" db="EMBL/GenBank/DDBJ databases">
        <title>De-novo sequencing of pomegranate (Punica granatum L.) genome.</title>
        <authorList>
            <person name="Akparov Z."/>
            <person name="Amiraslanov A."/>
            <person name="Hajiyeva S."/>
            <person name="Abbasov M."/>
            <person name="Kaur K."/>
            <person name="Hamwieh A."/>
            <person name="Solovyev V."/>
            <person name="Salamov A."/>
            <person name="Braich B."/>
            <person name="Kosarev P."/>
            <person name="Mahmoud A."/>
            <person name="Hajiyev E."/>
            <person name="Babayeva S."/>
            <person name="Izzatullayeva V."/>
            <person name="Mammadov A."/>
            <person name="Mammadov A."/>
            <person name="Sharifova S."/>
            <person name="Ojaghi J."/>
            <person name="Eynullazada K."/>
            <person name="Bayramov B."/>
            <person name="Abdulazimova A."/>
            <person name="Shahmuradov I."/>
        </authorList>
    </citation>
    <scope>NUCLEOTIDE SEQUENCE [LARGE SCALE GENOMIC DNA]</scope>
    <source>
        <strain evidence="3">cv. AG2017</strain>
        <tissue evidence="2">Leaf</tissue>
    </source>
</reference>
<organism evidence="2 3">
    <name type="scientific">Punica granatum</name>
    <name type="common">Pomegranate</name>
    <dbReference type="NCBI Taxonomy" id="22663"/>
    <lineage>
        <taxon>Eukaryota</taxon>
        <taxon>Viridiplantae</taxon>
        <taxon>Streptophyta</taxon>
        <taxon>Embryophyta</taxon>
        <taxon>Tracheophyta</taxon>
        <taxon>Spermatophyta</taxon>
        <taxon>Magnoliopsida</taxon>
        <taxon>eudicotyledons</taxon>
        <taxon>Gunneridae</taxon>
        <taxon>Pentapetalae</taxon>
        <taxon>rosids</taxon>
        <taxon>malvids</taxon>
        <taxon>Myrtales</taxon>
        <taxon>Lythraceae</taxon>
        <taxon>Punica</taxon>
    </lineage>
</organism>
<dbReference type="PANTHER" id="PTHR35046:SF26">
    <property type="entry name" value="RNA-DIRECTED DNA POLYMERASE"/>
    <property type="match status" value="1"/>
</dbReference>
<dbReference type="InterPro" id="IPR041588">
    <property type="entry name" value="Integrase_H2C2"/>
</dbReference>
<keyword evidence="3" id="KW-1185">Reference proteome</keyword>
<dbReference type="Proteomes" id="UP000233551">
    <property type="component" value="Unassembled WGS sequence"/>
</dbReference>
<feature type="domain" description="Integrase zinc-binding" evidence="1">
    <location>
        <begin position="213"/>
        <end position="267"/>
    </location>
</feature>
<evidence type="ECO:0000259" key="1">
    <source>
        <dbReference type="Pfam" id="PF17921"/>
    </source>
</evidence>
<proteinExistence type="predicted"/>
<dbReference type="InterPro" id="IPR043502">
    <property type="entry name" value="DNA/RNA_pol_sf"/>
</dbReference>
<gene>
    <name evidence="2" type="ORF">CRG98_010715</name>
</gene>
<dbReference type="EMBL" id="PGOL01000540">
    <property type="protein sequence ID" value="PKI68860.1"/>
    <property type="molecule type" value="Genomic_DNA"/>
</dbReference>
<dbReference type="Gene3D" id="1.10.340.70">
    <property type="match status" value="1"/>
</dbReference>
<dbReference type="Pfam" id="PF17921">
    <property type="entry name" value="Integrase_H2C2"/>
    <property type="match status" value="1"/>
</dbReference>
<dbReference type="Gene3D" id="3.10.10.10">
    <property type="entry name" value="HIV Type 1 Reverse Transcriptase, subunit A, domain 1"/>
    <property type="match status" value="1"/>
</dbReference>
<dbReference type="PANTHER" id="PTHR35046">
    <property type="entry name" value="ZINC KNUCKLE (CCHC-TYPE) FAMILY PROTEIN"/>
    <property type="match status" value="1"/>
</dbReference>
<dbReference type="STRING" id="22663.A0A2I0KKM5"/>
<dbReference type="AlphaFoldDB" id="A0A2I0KKM5"/>
<evidence type="ECO:0000313" key="2">
    <source>
        <dbReference type="EMBL" id="PKI68860.1"/>
    </source>
</evidence>